<dbReference type="InterPro" id="IPR000073">
    <property type="entry name" value="AB_hydrolase_1"/>
</dbReference>
<dbReference type="Gene3D" id="3.40.50.1820">
    <property type="entry name" value="alpha/beta hydrolase"/>
    <property type="match status" value="1"/>
</dbReference>
<dbReference type="EMBL" id="FNVU01000008">
    <property type="protein sequence ID" value="SEG69820.1"/>
    <property type="molecule type" value="Genomic_DNA"/>
</dbReference>
<dbReference type="RefSeq" id="WP_103887306.1">
    <property type="nucleotide sequence ID" value="NZ_FNVU01000008.1"/>
</dbReference>
<keyword evidence="3" id="KW-1185">Reference proteome</keyword>
<dbReference type="InterPro" id="IPR029058">
    <property type="entry name" value="AB_hydrolase_fold"/>
</dbReference>
<name>A0A1H6CA32_9ACTN</name>
<accession>A0A1H6CA32</accession>
<dbReference type="OrthoDB" id="3400345at2"/>
<feature type="domain" description="AB hydrolase-1" evidence="1">
    <location>
        <begin position="29"/>
        <end position="262"/>
    </location>
</feature>
<dbReference type="SUPFAM" id="SSF53474">
    <property type="entry name" value="alpha/beta-Hydrolases"/>
    <property type="match status" value="1"/>
</dbReference>
<dbReference type="Pfam" id="PF00561">
    <property type="entry name" value="Abhydrolase_1"/>
    <property type="match status" value="1"/>
</dbReference>
<gene>
    <name evidence="2" type="ORF">SAMN05216223_108216</name>
</gene>
<protein>
    <submittedName>
        <fullName evidence="2">Pimeloyl-ACP methyl ester carboxylesterase</fullName>
    </submittedName>
</protein>
<proteinExistence type="predicted"/>
<reference evidence="2 3" key="1">
    <citation type="submission" date="2016-10" db="EMBL/GenBank/DDBJ databases">
        <authorList>
            <person name="de Groot N.N."/>
        </authorList>
    </citation>
    <scope>NUCLEOTIDE SEQUENCE [LARGE SCALE GENOMIC DNA]</scope>
    <source>
        <strain evidence="2 3">CGMCC 4.2023</strain>
    </source>
</reference>
<dbReference type="Proteomes" id="UP000236754">
    <property type="component" value="Unassembled WGS sequence"/>
</dbReference>
<sequence length="285" mass="30852">MATGTADGEHTVELSAGTLAYGDTGGDGPVLVLLHGLAQNGSVWRKVVDELRTDHRCLTPTLPEGGHRIPMRPEADLSPRAVAALAAEFMDRLDLRDVTLAEVDSGRAQQVAAFHGERIARLVLVACEAFENYPPGLPGKMITLAARVPGALHPAVRIMAARPLRRSTAGLGVLSKYPVPDEVVDGWMRPLLTDPAIRADLRRYLLGVRHGEMAEAAEELRRFDRPALVVWATEDRMMPAAHGRRLAELLPRGRLLEVADSRTLVPEDQPGLLAGVLRDFVATTG</sequence>
<evidence type="ECO:0000259" key="1">
    <source>
        <dbReference type="Pfam" id="PF00561"/>
    </source>
</evidence>
<dbReference type="AlphaFoldDB" id="A0A1H6CA32"/>
<evidence type="ECO:0000313" key="3">
    <source>
        <dbReference type="Proteomes" id="UP000236754"/>
    </source>
</evidence>
<dbReference type="GO" id="GO:0003824">
    <property type="term" value="F:catalytic activity"/>
    <property type="evidence" value="ECO:0007669"/>
    <property type="project" value="UniProtKB-ARBA"/>
</dbReference>
<evidence type="ECO:0000313" key="2">
    <source>
        <dbReference type="EMBL" id="SEG69820.1"/>
    </source>
</evidence>
<dbReference type="PANTHER" id="PTHR43689:SF8">
    <property type="entry name" value="ALPHA_BETA-HYDROLASES SUPERFAMILY PROTEIN"/>
    <property type="match status" value="1"/>
</dbReference>
<dbReference type="PANTHER" id="PTHR43689">
    <property type="entry name" value="HYDROLASE"/>
    <property type="match status" value="1"/>
</dbReference>
<organism evidence="2 3">
    <name type="scientific">Actinacidiphila yanglinensis</name>
    <dbReference type="NCBI Taxonomy" id="310779"/>
    <lineage>
        <taxon>Bacteria</taxon>
        <taxon>Bacillati</taxon>
        <taxon>Actinomycetota</taxon>
        <taxon>Actinomycetes</taxon>
        <taxon>Kitasatosporales</taxon>
        <taxon>Streptomycetaceae</taxon>
        <taxon>Actinacidiphila</taxon>
    </lineage>
</organism>